<dbReference type="RefSeq" id="WP_025059953.1">
    <property type="nucleotide sequence ID" value="NZ_JAMC01000007.1"/>
</dbReference>
<dbReference type="Gene3D" id="1.10.10.60">
    <property type="entry name" value="Homeodomain-like"/>
    <property type="match status" value="1"/>
</dbReference>
<sequence length="321" mass="35399">MDGSRHQEPEHFTFLLVENFSHLAFSCALEPLRIANHVAKQELYSWALASADGDYARASNGTETRVSKSYKDVGQTDYLFVLSGLGVQRAATAELLAAVRHARVHGARVGALCSAAYILAEAGMLDHQMAAIHWDFHDSFAEEFPQVGLSRSVFVPDAPVITASGGAATADLMLYLIRQKHGEDIATEVADQMVYNAVREGDAAQRVSLQSRHGIRNAHLARATQIMADNIDAPMPPSLIAREIGISGRQMERLFGRYLNCSPKKYYVDLRLQKAQRLLVQTDMSVTEIAFATGFNSPTHFSKTYRVQFGVSPSDQKNKID</sequence>
<dbReference type="GO" id="GO:0003700">
    <property type="term" value="F:DNA-binding transcription factor activity"/>
    <property type="evidence" value="ECO:0007669"/>
    <property type="project" value="InterPro"/>
</dbReference>
<dbReference type="SMART" id="SM00342">
    <property type="entry name" value="HTH_ARAC"/>
    <property type="match status" value="1"/>
</dbReference>
<dbReference type="Proteomes" id="UP000027734">
    <property type="component" value="Unassembled WGS sequence"/>
</dbReference>
<dbReference type="InterPro" id="IPR020449">
    <property type="entry name" value="Tscrpt_reg_AraC-type_HTH"/>
</dbReference>
<dbReference type="InterPro" id="IPR052158">
    <property type="entry name" value="INH-QAR"/>
</dbReference>
<reference evidence="5 6" key="1">
    <citation type="submission" date="2014-01" db="EMBL/GenBank/DDBJ databases">
        <title>Sulfitobacter donghicola JCM 14565 Genome Sequencing.</title>
        <authorList>
            <person name="Lai Q."/>
            <person name="Hong Z."/>
        </authorList>
    </citation>
    <scope>NUCLEOTIDE SEQUENCE [LARGE SCALE GENOMIC DNA]</scope>
    <source>
        <strain evidence="5 6">JCM 14565</strain>
    </source>
</reference>
<dbReference type="PANTHER" id="PTHR43130:SF3">
    <property type="entry name" value="HTH-TYPE TRANSCRIPTIONAL REGULATOR RV1931C"/>
    <property type="match status" value="1"/>
</dbReference>
<evidence type="ECO:0000256" key="1">
    <source>
        <dbReference type="ARBA" id="ARBA00023015"/>
    </source>
</evidence>
<evidence type="ECO:0000256" key="2">
    <source>
        <dbReference type="ARBA" id="ARBA00023125"/>
    </source>
</evidence>
<evidence type="ECO:0000259" key="4">
    <source>
        <dbReference type="PROSITE" id="PS01124"/>
    </source>
</evidence>
<dbReference type="PRINTS" id="PR00032">
    <property type="entry name" value="HTHARAC"/>
</dbReference>
<keyword evidence="6" id="KW-1185">Reference proteome</keyword>
<proteinExistence type="predicted"/>
<dbReference type="CDD" id="cd03136">
    <property type="entry name" value="GATase1_AraC_ArgR_like"/>
    <property type="match status" value="1"/>
</dbReference>
<keyword evidence="3" id="KW-0804">Transcription</keyword>
<dbReference type="SUPFAM" id="SSF52317">
    <property type="entry name" value="Class I glutamine amidotransferase-like"/>
    <property type="match status" value="1"/>
</dbReference>
<dbReference type="GO" id="GO:0043565">
    <property type="term" value="F:sequence-specific DNA binding"/>
    <property type="evidence" value="ECO:0007669"/>
    <property type="project" value="InterPro"/>
</dbReference>
<dbReference type="InterPro" id="IPR009057">
    <property type="entry name" value="Homeodomain-like_sf"/>
</dbReference>
<dbReference type="AlphaFoldDB" id="A0A073IFL4"/>
<accession>A0A073IFL4</accession>
<comment type="caution">
    <text evidence="5">The sequence shown here is derived from an EMBL/GenBank/DDBJ whole genome shotgun (WGS) entry which is preliminary data.</text>
</comment>
<feature type="domain" description="HTH araC/xylS-type" evidence="4">
    <location>
        <begin position="221"/>
        <end position="319"/>
    </location>
</feature>
<dbReference type="InterPro" id="IPR002818">
    <property type="entry name" value="DJ-1/PfpI"/>
</dbReference>
<organism evidence="5 6">
    <name type="scientific">Sulfitobacter donghicola DSW-25 = KCTC 12864 = JCM 14565</name>
    <dbReference type="NCBI Taxonomy" id="1300350"/>
    <lineage>
        <taxon>Bacteria</taxon>
        <taxon>Pseudomonadati</taxon>
        <taxon>Pseudomonadota</taxon>
        <taxon>Alphaproteobacteria</taxon>
        <taxon>Rhodobacterales</taxon>
        <taxon>Roseobacteraceae</taxon>
        <taxon>Sulfitobacter</taxon>
    </lineage>
</organism>
<dbReference type="PROSITE" id="PS01124">
    <property type="entry name" value="HTH_ARAC_FAMILY_2"/>
    <property type="match status" value="1"/>
</dbReference>
<gene>
    <name evidence="5" type="ORF">DSW25_16605</name>
</gene>
<dbReference type="Pfam" id="PF12833">
    <property type="entry name" value="HTH_18"/>
    <property type="match status" value="1"/>
</dbReference>
<evidence type="ECO:0000313" key="6">
    <source>
        <dbReference type="Proteomes" id="UP000027734"/>
    </source>
</evidence>
<keyword evidence="1" id="KW-0805">Transcription regulation</keyword>
<name>A0A073IFL4_9RHOB</name>
<dbReference type="InterPro" id="IPR029062">
    <property type="entry name" value="Class_I_gatase-like"/>
</dbReference>
<dbReference type="InterPro" id="IPR018060">
    <property type="entry name" value="HTH_AraC"/>
</dbReference>
<dbReference type="EMBL" id="JAMC01000007">
    <property type="protein sequence ID" value="KEJ88296.1"/>
    <property type="molecule type" value="Genomic_DNA"/>
</dbReference>
<keyword evidence="2" id="KW-0238">DNA-binding</keyword>
<protein>
    <submittedName>
        <fullName evidence="5">AraC family transcriptional regulator</fullName>
    </submittedName>
</protein>
<evidence type="ECO:0000256" key="3">
    <source>
        <dbReference type="ARBA" id="ARBA00023163"/>
    </source>
</evidence>
<dbReference type="PANTHER" id="PTHR43130">
    <property type="entry name" value="ARAC-FAMILY TRANSCRIPTIONAL REGULATOR"/>
    <property type="match status" value="1"/>
</dbReference>
<dbReference type="OrthoDB" id="9793400at2"/>
<dbReference type="Pfam" id="PF01965">
    <property type="entry name" value="DJ-1_PfpI"/>
    <property type="match status" value="1"/>
</dbReference>
<dbReference type="Gene3D" id="3.40.50.880">
    <property type="match status" value="1"/>
</dbReference>
<evidence type="ECO:0000313" key="5">
    <source>
        <dbReference type="EMBL" id="KEJ88296.1"/>
    </source>
</evidence>
<dbReference type="eggNOG" id="COG4977">
    <property type="taxonomic scope" value="Bacteria"/>
</dbReference>
<dbReference type="STRING" id="1300350.Z948_2624"/>
<dbReference type="SUPFAM" id="SSF46689">
    <property type="entry name" value="Homeodomain-like"/>
    <property type="match status" value="2"/>
</dbReference>